<feature type="domain" description="Opacity-associated protein A-like N-terminal" evidence="3">
    <location>
        <begin position="41"/>
        <end position="60"/>
    </location>
</feature>
<proteinExistence type="predicted"/>
<keyword evidence="1" id="KW-0175">Coiled coil</keyword>
<sequence length="199" mass="22971">MPYVNENDLTNLYNEVEKSKETIDALATALQEEEHKVSIIKRHRVLLSILSVLLLLLFIWSFLPKEERVSEEYLIRNNLSIIETDSLHNLQMKSTKFDRESSFSINNLPLVYSVQIGAYTSFGSNLISEDMAQMSEFMEDGMNKYALGKFSTYKEAFELRNDLKRMGFKDCFIIAKSYGEPINMAEALQLSGEKWIKAE</sequence>
<comment type="caution">
    <text evidence="4">The sequence shown here is derived from an EMBL/GenBank/DDBJ whole genome shotgun (WGS) entry which is preliminary data.</text>
</comment>
<gene>
    <name evidence="4" type="ORF">ACFQ39_10320</name>
</gene>
<organism evidence="4 5">
    <name type="scientific">Namhaeicola litoreus</name>
    <dbReference type="NCBI Taxonomy" id="1052145"/>
    <lineage>
        <taxon>Bacteria</taxon>
        <taxon>Pseudomonadati</taxon>
        <taxon>Bacteroidota</taxon>
        <taxon>Flavobacteriia</taxon>
        <taxon>Flavobacteriales</taxon>
        <taxon>Flavobacteriaceae</taxon>
        <taxon>Namhaeicola</taxon>
    </lineage>
</organism>
<feature type="coiled-coil region" evidence="1">
    <location>
        <begin position="9"/>
        <end position="36"/>
    </location>
</feature>
<feature type="transmembrane region" description="Helical" evidence="2">
    <location>
        <begin position="45"/>
        <end position="63"/>
    </location>
</feature>
<accession>A0ABW3Y2C7</accession>
<keyword evidence="2" id="KW-0472">Membrane</keyword>
<dbReference type="Proteomes" id="UP001597201">
    <property type="component" value="Unassembled WGS sequence"/>
</dbReference>
<dbReference type="RefSeq" id="WP_377178733.1">
    <property type="nucleotide sequence ID" value="NZ_JBHTMY010000003.1"/>
</dbReference>
<evidence type="ECO:0000313" key="4">
    <source>
        <dbReference type="EMBL" id="MFD1316013.1"/>
    </source>
</evidence>
<keyword evidence="2" id="KW-0812">Transmembrane</keyword>
<keyword evidence="5" id="KW-1185">Reference proteome</keyword>
<dbReference type="EMBL" id="JBHTMY010000003">
    <property type="protein sequence ID" value="MFD1316013.1"/>
    <property type="molecule type" value="Genomic_DNA"/>
</dbReference>
<dbReference type="InterPro" id="IPR013731">
    <property type="entry name" value="OapA_N"/>
</dbReference>
<evidence type="ECO:0000256" key="2">
    <source>
        <dbReference type="SAM" id="Phobius"/>
    </source>
</evidence>
<reference evidence="5" key="1">
    <citation type="journal article" date="2019" name="Int. J. Syst. Evol. Microbiol.">
        <title>The Global Catalogue of Microorganisms (GCM) 10K type strain sequencing project: providing services to taxonomists for standard genome sequencing and annotation.</title>
        <authorList>
            <consortium name="The Broad Institute Genomics Platform"/>
            <consortium name="The Broad Institute Genome Sequencing Center for Infectious Disease"/>
            <person name="Wu L."/>
            <person name="Ma J."/>
        </authorList>
    </citation>
    <scope>NUCLEOTIDE SEQUENCE [LARGE SCALE GENOMIC DNA]</scope>
    <source>
        <strain evidence="5">CCUG 61485</strain>
    </source>
</reference>
<keyword evidence="2" id="KW-1133">Transmembrane helix</keyword>
<dbReference type="Pfam" id="PF08525">
    <property type="entry name" value="OapA_N"/>
    <property type="match status" value="1"/>
</dbReference>
<protein>
    <submittedName>
        <fullName evidence="4">SPOR domain-containing protein</fullName>
    </submittedName>
</protein>
<evidence type="ECO:0000256" key="1">
    <source>
        <dbReference type="SAM" id="Coils"/>
    </source>
</evidence>
<evidence type="ECO:0000313" key="5">
    <source>
        <dbReference type="Proteomes" id="UP001597201"/>
    </source>
</evidence>
<name>A0ABW3Y2C7_9FLAO</name>
<evidence type="ECO:0000259" key="3">
    <source>
        <dbReference type="Pfam" id="PF08525"/>
    </source>
</evidence>